<dbReference type="InterPro" id="IPR053150">
    <property type="entry name" value="Teicoplanin_resist-assoc"/>
</dbReference>
<feature type="transmembrane region" description="Helical" evidence="5">
    <location>
        <begin position="217"/>
        <end position="238"/>
    </location>
</feature>
<dbReference type="PIRSF" id="PIRSF031578">
    <property type="entry name" value="Uncharacterised_Vanz_RDD-cont"/>
    <property type="match status" value="1"/>
</dbReference>
<dbReference type="Pfam" id="PF06271">
    <property type="entry name" value="RDD"/>
    <property type="match status" value="1"/>
</dbReference>
<evidence type="ECO:0000256" key="3">
    <source>
        <dbReference type="ARBA" id="ARBA00022989"/>
    </source>
</evidence>
<geneLocation type="plasmid" evidence="8">
    <name>unnamed2</name>
</geneLocation>
<evidence type="ECO:0000256" key="4">
    <source>
        <dbReference type="ARBA" id="ARBA00023136"/>
    </source>
</evidence>
<dbReference type="InterPro" id="IPR010432">
    <property type="entry name" value="RDD"/>
</dbReference>
<feature type="domain" description="RDD" evidence="7">
    <location>
        <begin position="218"/>
        <end position="368"/>
    </location>
</feature>
<organism evidence="8">
    <name type="scientific">Brevibacillus laterosporus</name>
    <name type="common">Bacillus laterosporus</name>
    <dbReference type="NCBI Taxonomy" id="1465"/>
    <lineage>
        <taxon>Bacteria</taxon>
        <taxon>Bacillati</taxon>
        <taxon>Bacillota</taxon>
        <taxon>Bacilli</taxon>
        <taxon>Bacillales</taxon>
        <taxon>Paenibacillaceae</taxon>
        <taxon>Brevibacillus</taxon>
    </lineage>
</organism>
<dbReference type="RefSeq" id="WP_031414726.1">
    <property type="nucleotide sequence ID" value="NZ_CP011076.1"/>
</dbReference>
<keyword evidence="3 5" id="KW-1133">Transmembrane helix</keyword>
<gene>
    <name evidence="8" type="ORF">EX87_18500</name>
</gene>
<reference evidence="8" key="1">
    <citation type="submission" date="2015-03" db="EMBL/GenBank/DDBJ databases">
        <title>MIGS Cultured Bacterial/Archaeal sample from Brevibacillus laterosporus.</title>
        <authorList>
            <person name="Zeng D."/>
            <person name="Zhu L."/>
            <person name="Dong G."/>
            <person name="Ye W."/>
            <person name="Ren D."/>
            <person name="Wu L."/>
            <person name="Xu J."/>
            <person name="Li G."/>
            <person name="Guo L."/>
        </authorList>
    </citation>
    <scope>NUCLEOTIDE SEQUENCE</scope>
    <source>
        <strain evidence="8">B9</strain>
        <plasmid evidence="8">unnamed2</plasmid>
    </source>
</reference>
<dbReference type="GO" id="GO:0016020">
    <property type="term" value="C:membrane"/>
    <property type="evidence" value="ECO:0007669"/>
    <property type="project" value="UniProtKB-SubCell"/>
</dbReference>
<feature type="transmembrane region" description="Helical" evidence="5">
    <location>
        <begin position="338"/>
        <end position="363"/>
    </location>
</feature>
<name>A0A0F7EIW8_BRELA</name>
<evidence type="ECO:0000259" key="6">
    <source>
        <dbReference type="Pfam" id="PF04892"/>
    </source>
</evidence>
<evidence type="ECO:0000256" key="5">
    <source>
        <dbReference type="SAM" id="Phobius"/>
    </source>
</evidence>
<feature type="transmembrane region" description="Helical" evidence="5">
    <location>
        <begin position="142"/>
        <end position="165"/>
    </location>
</feature>
<dbReference type="PANTHER" id="PTHR36834:SF1">
    <property type="entry name" value="INTEGRAL MEMBRANE PROTEIN"/>
    <property type="match status" value="1"/>
</dbReference>
<comment type="subcellular location">
    <subcellularLocation>
        <location evidence="1">Membrane</location>
        <topology evidence="1">Multi-pass membrane protein</topology>
    </subcellularLocation>
</comment>
<feature type="transmembrane region" description="Helical" evidence="5">
    <location>
        <begin position="258"/>
        <end position="277"/>
    </location>
</feature>
<dbReference type="InterPro" id="IPR006976">
    <property type="entry name" value="VanZ-like"/>
</dbReference>
<feature type="domain" description="VanZ-like" evidence="6">
    <location>
        <begin position="48"/>
        <end position="194"/>
    </location>
</feature>
<evidence type="ECO:0000313" key="8">
    <source>
        <dbReference type="EMBL" id="AKF95637.1"/>
    </source>
</evidence>
<keyword evidence="4 5" id="KW-0472">Membrane</keyword>
<feature type="transmembrane region" description="Helical" evidence="5">
    <location>
        <begin position="309"/>
        <end position="326"/>
    </location>
</feature>
<evidence type="ECO:0000259" key="7">
    <source>
        <dbReference type="Pfam" id="PF06271"/>
    </source>
</evidence>
<feature type="transmembrane region" description="Helical" evidence="5">
    <location>
        <begin position="6"/>
        <end position="28"/>
    </location>
</feature>
<keyword evidence="2 5" id="KW-0812">Transmembrane</keyword>
<protein>
    <submittedName>
        <fullName evidence="8">Teicoplanin resistance protein VanZ</fullName>
    </submittedName>
</protein>
<feature type="transmembrane region" description="Helical" evidence="5">
    <location>
        <begin position="113"/>
        <end position="135"/>
    </location>
</feature>
<dbReference type="EMBL" id="CP011076">
    <property type="protein sequence ID" value="AKF95637.1"/>
    <property type="molecule type" value="Genomic_DNA"/>
</dbReference>
<feature type="transmembrane region" description="Helical" evidence="5">
    <location>
        <begin position="40"/>
        <end position="61"/>
    </location>
</feature>
<feature type="transmembrane region" description="Helical" evidence="5">
    <location>
        <begin position="177"/>
        <end position="196"/>
    </location>
</feature>
<proteinExistence type="predicted"/>
<dbReference type="Pfam" id="PF04892">
    <property type="entry name" value="VanZ"/>
    <property type="match status" value="1"/>
</dbReference>
<sequence length="390" mass="45085">MGAYLVPIQTALFIFLLVAFVLTVPYMIFSYRHYGYINKYRVLFLSSFLFYALCAYFLVILPLPDIIDTCSIQSPGTVYYNLQPFSFVQDFLKETNLVWSKPATYLSALRERAFLQAAFNFLLLLPLGVYVRYFFKKGWKFALGVGFATSLFFEITQLTALYGFYTCPYRLFDIDDLMLNTSGAVAGFFIAPFLLIMFPPKDQLDQGINLDEKPVGYIHRLLAFTIDSLIVEMLTSVFTDLFVRNTPSTNWGVTTFQYPIISFACFILYFIGMTYLCKGQTVGLWLLRLRVVSTAHQELTIKEIAKRNISFYIGNIGITSIGYFILNGLPTTLSYYPLLYIMIFGVVFLYQTVLVLHFVLIILRKKRQFYYETISQTRIVRKIKELKTTD</sequence>
<dbReference type="InterPro" id="IPR021192">
    <property type="entry name" value="UCP031578_Vanz/RDD"/>
</dbReference>
<keyword evidence="8" id="KW-0614">Plasmid</keyword>
<evidence type="ECO:0000256" key="1">
    <source>
        <dbReference type="ARBA" id="ARBA00004141"/>
    </source>
</evidence>
<dbReference type="PANTHER" id="PTHR36834">
    <property type="entry name" value="MEMBRANE PROTEIN-RELATED"/>
    <property type="match status" value="1"/>
</dbReference>
<evidence type="ECO:0000256" key="2">
    <source>
        <dbReference type="ARBA" id="ARBA00022692"/>
    </source>
</evidence>
<accession>A0A0F7EIW8</accession>
<dbReference type="AlphaFoldDB" id="A0A0F7EIW8"/>